<feature type="transmembrane region" description="Helical" evidence="1">
    <location>
        <begin position="95"/>
        <end position="116"/>
    </location>
</feature>
<dbReference type="Proteomes" id="UP000766336">
    <property type="component" value="Unassembled WGS sequence"/>
</dbReference>
<protein>
    <recommendedName>
        <fullName evidence="4">Glycosyltransferase RgtA/B/C/D-like domain-containing protein</fullName>
    </recommendedName>
</protein>
<organism evidence="2 3">
    <name type="scientific">Roseococcus pinisoli</name>
    <dbReference type="NCBI Taxonomy" id="2835040"/>
    <lineage>
        <taxon>Bacteria</taxon>
        <taxon>Pseudomonadati</taxon>
        <taxon>Pseudomonadota</taxon>
        <taxon>Alphaproteobacteria</taxon>
        <taxon>Acetobacterales</taxon>
        <taxon>Roseomonadaceae</taxon>
        <taxon>Roseococcus</taxon>
    </lineage>
</organism>
<keyword evidence="1" id="KW-0472">Membrane</keyword>
<accession>A0ABS5QD46</accession>
<feature type="transmembrane region" description="Helical" evidence="1">
    <location>
        <begin position="393"/>
        <end position="413"/>
    </location>
</feature>
<evidence type="ECO:0000313" key="3">
    <source>
        <dbReference type="Proteomes" id="UP000766336"/>
    </source>
</evidence>
<gene>
    <name evidence="2" type="ORF">KHU32_11775</name>
</gene>
<keyword evidence="1" id="KW-0812">Transmembrane</keyword>
<keyword evidence="3" id="KW-1185">Reference proteome</keyword>
<reference evidence="2 3" key="1">
    <citation type="submission" date="2021-05" db="EMBL/GenBank/DDBJ databases">
        <title>Roseococcus sp. XZZS9, whole genome shotgun sequencing project.</title>
        <authorList>
            <person name="Zhao G."/>
            <person name="Shen L."/>
        </authorList>
    </citation>
    <scope>NUCLEOTIDE SEQUENCE [LARGE SCALE GENOMIC DNA]</scope>
    <source>
        <strain evidence="2 3">XZZS9</strain>
    </source>
</reference>
<feature type="transmembrane region" description="Helical" evidence="1">
    <location>
        <begin position="230"/>
        <end position="249"/>
    </location>
</feature>
<keyword evidence="1" id="KW-1133">Transmembrane helix</keyword>
<feature type="transmembrane region" description="Helical" evidence="1">
    <location>
        <begin position="128"/>
        <end position="152"/>
    </location>
</feature>
<feature type="transmembrane region" description="Helical" evidence="1">
    <location>
        <begin position="362"/>
        <end position="381"/>
    </location>
</feature>
<evidence type="ECO:0008006" key="4">
    <source>
        <dbReference type="Google" id="ProtNLM"/>
    </source>
</evidence>
<comment type="caution">
    <text evidence="2">The sequence shown here is derived from an EMBL/GenBank/DDBJ whole genome shotgun (WGS) entry which is preliminary data.</text>
</comment>
<sequence length="540" mass="58796">MNTSWRGLRAWVERGGWGPQTLLLAVLCGLTGLYSVRLGTDSNWDLRNYHLYAAFSFLHGRLGFDVVPAQFQTFFNPLPNLPYYFLVRTLNDHPRLIAFLMGLPAGLYAFALARIAMMMASRTLGRGWPSMSVAAVVTLMGMTGAATITAIGSTTNDVSVGALVMVALWLTLRAADAPGLERRDLALQMLLAGFVCGAAVGLKLTNIIYAAPLGLLILALLGLRAAIAAGLAMAIGFLLFWAPFAWMLWREYASPVFPMYNDLFQSADYPSVRIGDTRFLPRDWMQALFYPFYWLRPNAGLVTELIMRDPRVAIAYLSSLVLGLGFLLRGSWRETLRTQRSTVLLVVFCIATYAIWAKIFGIYRYLLVVESLAGVLLVLALGRLMPQEAWRKAAATGIVALAAMLMTIAPNWGHVRHGAQAVRLDPLPIPPDGLLLIAGDDGLAYVATFLPAGVRAVGIYNNIVRPGEETGITRRVHATVAQHHGPFRLLLGEDVTAERAAALLAPYDLRLGSCGIIRSNLQPGGHAFCEVARASPPAAG</sequence>
<proteinExistence type="predicted"/>
<feature type="transmembrane region" description="Helical" evidence="1">
    <location>
        <begin position="340"/>
        <end position="356"/>
    </location>
</feature>
<evidence type="ECO:0000256" key="1">
    <source>
        <dbReference type="SAM" id="Phobius"/>
    </source>
</evidence>
<feature type="transmembrane region" description="Helical" evidence="1">
    <location>
        <begin position="158"/>
        <end position="175"/>
    </location>
</feature>
<feature type="transmembrane region" description="Helical" evidence="1">
    <location>
        <begin position="311"/>
        <end position="328"/>
    </location>
</feature>
<feature type="transmembrane region" description="Helical" evidence="1">
    <location>
        <begin position="207"/>
        <end position="223"/>
    </location>
</feature>
<evidence type="ECO:0000313" key="2">
    <source>
        <dbReference type="EMBL" id="MBS7811617.1"/>
    </source>
</evidence>
<name>A0ABS5QD46_9PROT</name>
<dbReference type="RefSeq" id="WP_213670282.1">
    <property type="nucleotide sequence ID" value="NZ_JAHCDA010000002.1"/>
</dbReference>
<dbReference type="EMBL" id="JAHCDA010000002">
    <property type="protein sequence ID" value="MBS7811617.1"/>
    <property type="molecule type" value="Genomic_DNA"/>
</dbReference>